<dbReference type="Gene3D" id="1.10.340.70">
    <property type="match status" value="1"/>
</dbReference>
<dbReference type="PANTHER" id="PTHR43138">
    <property type="entry name" value="ACETYLTRANSFERASE, GNAT FAMILY"/>
    <property type="match status" value="1"/>
</dbReference>
<dbReference type="SUPFAM" id="SSF55729">
    <property type="entry name" value="Acyl-CoA N-acyltransferases (Nat)"/>
    <property type="match status" value="1"/>
</dbReference>
<dbReference type="Gene3D" id="3.40.630.30">
    <property type="match status" value="1"/>
</dbReference>
<organism evidence="3 4">
    <name type="scientific">Tortispora caseinolytica NRRL Y-17796</name>
    <dbReference type="NCBI Taxonomy" id="767744"/>
    <lineage>
        <taxon>Eukaryota</taxon>
        <taxon>Fungi</taxon>
        <taxon>Dikarya</taxon>
        <taxon>Ascomycota</taxon>
        <taxon>Saccharomycotina</taxon>
        <taxon>Trigonopsidomycetes</taxon>
        <taxon>Trigonopsidales</taxon>
        <taxon>Trigonopsidaceae</taxon>
        <taxon>Tortispora</taxon>
    </lineage>
</organism>
<feature type="non-terminal residue" evidence="3">
    <location>
        <position position="1"/>
    </location>
</feature>
<sequence length="212" mass="23370">LGVAFVRPKYKGPASTVGDLTILVNQNYRNQGIGKALGKTILSYARMANMYYVYMDPVLSVNAAASKLAASLKFARCNLIRDGAVLPSKETCDIWSYGIETPENLAVDSNSRFAHIKMYIQHGIYPPGTDRVEKSRIRASAAKYRISPEGNLLLGNKQVIESDAERLNIVRALHSADHSGVNKLTGFVAELYHWPQIKATARSVVRSCPVCR</sequence>
<accession>A0A1E4T9H3</accession>
<dbReference type="InterPro" id="IPR052742">
    <property type="entry name" value="Mito_N-acetyltransferase"/>
</dbReference>
<feature type="domain" description="N-acetyltransferase" evidence="1">
    <location>
        <begin position="15"/>
        <end position="72"/>
    </location>
</feature>
<dbReference type="GO" id="GO:0016747">
    <property type="term" value="F:acyltransferase activity, transferring groups other than amino-acyl groups"/>
    <property type="evidence" value="ECO:0007669"/>
    <property type="project" value="InterPro"/>
</dbReference>
<evidence type="ECO:0000259" key="1">
    <source>
        <dbReference type="Pfam" id="PF00583"/>
    </source>
</evidence>
<dbReference type="Pfam" id="PF09337">
    <property type="entry name" value="zf-H2C2"/>
    <property type="match status" value="1"/>
</dbReference>
<evidence type="ECO:0000259" key="2">
    <source>
        <dbReference type="Pfam" id="PF09337"/>
    </source>
</evidence>
<keyword evidence="4" id="KW-1185">Reference proteome</keyword>
<dbReference type="InterPro" id="IPR000182">
    <property type="entry name" value="GNAT_dom"/>
</dbReference>
<feature type="non-terminal residue" evidence="3">
    <location>
        <position position="212"/>
    </location>
</feature>
<evidence type="ECO:0000313" key="3">
    <source>
        <dbReference type="EMBL" id="ODV88381.1"/>
    </source>
</evidence>
<dbReference type="PANTHER" id="PTHR43138:SF1">
    <property type="entry name" value="N-ACETYLTRANSFERASE ACA1"/>
    <property type="match status" value="1"/>
</dbReference>
<gene>
    <name evidence="3" type="ORF">CANCADRAFT_17519</name>
</gene>
<name>A0A1E4T9H3_9ASCO</name>
<dbReference type="GO" id="GO:0005634">
    <property type="term" value="C:nucleus"/>
    <property type="evidence" value="ECO:0007669"/>
    <property type="project" value="TreeGrafter"/>
</dbReference>
<dbReference type="Proteomes" id="UP000095023">
    <property type="component" value="Unassembled WGS sequence"/>
</dbReference>
<dbReference type="EMBL" id="KV453844">
    <property type="protein sequence ID" value="ODV88381.1"/>
    <property type="molecule type" value="Genomic_DNA"/>
</dbReference>
<dbReference type="Pfam" id="PF00583">
    <property type="entry name" value="Acetyltransf_1"/>
    <property type="match status" value="1"/>
</dbReference>
<dbReference type="InterPro" id="IPR016181">
    <property type="entry name" value="Acyl_CoA_acyltransferase"/>
</dbReference>
<protein>
    <submittedName>
        <fullName evidence="3">Uncharacterized protein</fullName>
    </submittedName>
</protein>
<feature type="domain" description="Zinc finger H2C2-type histone UAS binding" evidence="2">
    <location>
        <begin position="174"/>
        <end position="212"/>
    </location>
</feature>
<evidence type="ECO:0000313" key="4">
    <source>
        <dbReference type="Proteomes" id="UP000095023"/>
    </source>
</evidence>
<reference evidence="4" key="1">
    <citation type="submission" date="2016-02" db="EMBL/GenBank/DDBJ databases">
        <title>Comparative genomics of biotechnologically important yeasts.</title>
        <authorList>
            <consortium name="DOE Joint Genome Institute"/>
            <person name="Riley R."/>
            <person name="Haridas S."/>
            <person name="Wolfe K.H."/>
            <person name="Lopes M.R."/>
            <person name="Hittinger C.T."/>
            <person name="Goker M."/>
            <person name="Salamov A."/>
            <person name="Wisecaver J."/>
            <person name="Long T.M."/>
            <person name="Aerts A.L."/>
            <person name="Barry K."/>
            <person name="Choi C."/>
            <person name="Clum A."/>
            <person name="Coughlan A.Y."/>
            <person name="Deshpande S."/>
            <person name="Douglass A.P."/>
            <person name="Hanson S.J."/>
            <person name="Klenk H.-P."/>
            <person name="Labutti K."/>
            <person name="Lapidus A."/>
            <person name="Lindquist E."/>
            <person name="Lipzen A."/>
            <person name="Meier-Kolthoff J.P."/>
            <person name="Ohm R.A."/>
            <person name="Otillar R.P."/>
            <person name="Pangilinan J."/>
            <person name="Peng Y."/>
            <person name="Rokas A."/>
            <person name="Rosa C.A."/>
            <person name="Scheuner C."/>
            <person name="Sibirny A.A."/>
            <person name="Slot J.C."/>
            <person name="Stielow J.B."/>
            <person name="Sun H."/>
            <person name="Kurtzman C.P."/>
            <person name="Blackwell M."/>
            <person name="Jeffries T.W."/>
            <person name="Grigoriev I.V."/>
        </authorList>
    </citation>
    <scope>NUCLEOTIDE SEQUENCE [LARGE SCALE GENOMIC DNA]</scope>
    <source>
        <strain evidence="4">NRRL Y-17796</strain>
    </source>
</reference>
<dbReference type="OrthoDB" id="10264707at2759"/>
<proteinExistence type="predicted"/>
<dbReference type="CDD" id="cd04301">
    <property type="entry name" value="NAT_SF"/>
    <property type="match status" value="1"/>
</dbReference>
<dbReference type="InterPro" id="IPR015416">
    <property type="entry name" value="Znf_H2C2_histone_UAS-bd"/>
</dbReference>
<dbReference type="AlphaFoldDB" id="A0A1E4T9H3"/>